<evidence type="ECO:0000313" key="4">
    <source>
        <dbReference type="Proteomes" id="UP000471293"/>
    </source>
</evidence>
<evidence type="ECO:0000256" key="1">
    <source>
        <dbReference type="SAM" id="MobiDB-lite"/>
    </source>
</evidence>
<dbReference type="AlphaFoldDB" id="A0A6N9TX26"/>
<dbReference type="EMBL" id="JAAGLQ010000210">
    <property type="protein sequence ID" value="NEA15958.1"/>
    <property type="molecule type" value="Genomic_DNA"/>
</dbReference>
<comment type="caution">
    <text evidence="3">The sequence shown here is derived from an EMBL/GenBank/DDBJ whole genome shotgun (WGS) entry which is preliminary data.</text>
</comment>
<evidence type="ECO:0000256" key="2">
    <source>
        <dbReference type="SAM" id="SignalP"/>
    </source>
</evidence>
<reference evidence="3 4" key="1">
    <citation type="submission" date="2020-01" db="EMBL/GenBank/DDBJ databases">
        <title>Insect and environment-associated Actinomycetes.</title>
        <authorList>
            <person name="Currrie C."/>
            <person name="Chevrette M."/>
            <person name="Carlson C."/>
            <person name="Stubbendieck R."/>
            <person name="Wendt-Pienkowski E."/>
        </authorList>
    </citation>
    <scope>NUCLEOTIDE SEQUENCE [LARGE SCALE GENOMIC DNA]</scope>
    <source>
        <strain evidence="3 4">SID11342</strain>
    </source>
</reference>
<feature type="compositionally biased region" description="Pro residues" evidence="1">
    <location>
        <begin position="117"/>
        <end position="152"/>
    </location>
</feature>
<feature type="region of interest" description="Disordered" evidence="1">
    <location>
        <begin position="21"/>
        <end position="187"/>
    </location>
</feature>
<sequence>MRQLSARVRRVAVTALTIAASTACMSVGEDSAEPAPAQPSGRKEQSAHQPDGETVSGTGQSGHAGGRAHAQNEPAGSSRAPEPGASVATPSPTPDRAARPAPRPGTPEPGLGGALPTPEPSTPAPEEPSPPEATPEPTPPAPEPEPSQPPDEPSASPAAQFRSRAAQAPGWAEAMGTPMASPQVAPV</sequence>
<feature type="chain" id="PRO_5039730749" description="Lipoprotein" evidence="2">
    <location>
        <begin position="27"/>
        <end position="187"/>
    </location>
</feature>
<dbReference type="Proteomes" id="UP000471293">
    <property type="component" value="Unassembled WGS sequence"/>
</dbReference>
<dbReference type="RefSeq" id="WP_164344125.1">
    <property type="nucleotide sequence ID" value="NZ_JAAGLQ010000210.1"/>
</dbReference>
<protein>
    <recommendedName>
        <fullName evidence="5">Lipoprotein</fullName>
    </recommendedName>
</protein>
<keyword evidence="2" id="KW-0732">Signal</keyword>
<organism evidence="3 4">
    <name type="scientific">Streptomyces halstedii</name>
    <dbReference type="NCBI Taxonomy" id="1944"/>
    <lineage>
        <taxon>Bacteria</taxon>
        <taxon>Bacillati</taxon>
        <taxon>Actinomycetota</taxon>
        <taxon>Actinomycetes</taxon>
        <taxon>Kitasatosporales</taxon>
        <taxon>Streptomycetaceae</taxon>
        <taxon>Streptomyces</taxon>
    </lineage>
</organism>
<dbReference type="PROSITE" id="PS51257">
    <property type="entry name" value="PROKAR_LIPOPROTEIN"/>
    <property type="match status" value="1"/>
</dbReference>
<feature type="signal peptide" evidence="2">
    <location>
        <begin position="1"/>
        <end position="26"/>
    </location>
</feature>
<accession>A0A6N9TX26</accession>
<dbReference type="PRINTS" id="PR01217">
    <property type="entry name" value="PRICHEXTENSN"/>
</dbReference>
<evidence type="ECO:0008006" key="5">
    <source>
        <dbReference type="Google" id="ProtNLM"/>
    </source>
</evidence>
<proteinExistence type="predicted"/>
<gene>
    <name evidence="3" type="ORF">G3I29_10540</name>
</gene>
<name>A0A6N9TX26_STRHA</name>
<evidence type="ECO:0000313" key="3">
    <source>
        <dbReference type="EMBL" id="NEA15958.1"/>
    </source>
</evidence>